<evidence type="ECO:0000256" key="1">
    <source>
        <dbReference type="SAM" id="Coils"/>
    </source>
</evidence>
<dbReference type="EMBL" id="GG698909">
    <property type="protein sequence ID" value="EEU41162.1"/>
    <property type="molecule type" value="Genomic_DNA"/>
</dbReference>
<dbReference type="VEuPathDB" id="FungiDB:NECHADRAFT_83302"/>
<evidence type="ECO:0000256" key="2">
    <source>
        <dbReference type="SAM" id="MobiDB-lite"/>
    </source>
</evidence>
<name>C7Z3M5_FUSV7</name>
<proteinExistence type="predicted"/>
<protein>
    <submittedName>
        <fullName evidence="3">Uncharacterized protein</fullName>
    </submittedName>
</protein>
<keyword evidence="1" id="KW-0175">Coiled coil</keyword>
<dbReference type="Gene3D" id="1.10.287.1490">
    <property type="match status" value="1"/>
</dbReference>
<feature type="coiled-coil region" evidence="1">
    <location>
        <begin position="402"/>
        <end position="450"/>
    </location>
</feature>
<dbReference type="AlphaFoldDB" id="C7Z3M5"/>
<evidence type="ECO:0000313" key="3">
    <source>
        <dbReference type="EMBL" id="EEU41162.1"/>
    </source>
</evidence>
<dbReference type="OrthoDB" id="5093778at2759"/>
<gene>
    <name evidence="3" type="ORF">NECHADRAFT_83302</name>
</gene>
<dbReference type="HOGENOM" id="CLU_395387_0_0_1"/>
<feature type="region of interest" description="Disordered" evidence="2">
    <location>
        <begin position="556"/>
        <end position="580"/>
    </location>
</feature>
<feature type="coiled-coil region" evidence="1">
    <location>
        <begin position="87"/>
        <end position="142"/>
    </location>
</feature>
<dbReference type="RefSeq" id="XP_003046875.1">
    <property type="nucleotide sequence ID" value="XM_003046829.1"/>
</dbReference>
<accession>C7Z3M5</accession>
<dbReference type="Proteomes" id="UP000005206">
    <property type="component" value="Chromosome 8"/>
</dbReference>
<keyword evidence="4" id="KW-1185">Reference proteome</keyword>
<reference evidence="3 4" key="1">
    <citation type="journal article" date="2009" name="PLoS Genet.">
        <title>The genome of Nectria haematococca: contribution of supernumerary chromosomes to gene expansion.</title>
        <authorList>
            <person name="Coleman J.J."/>
            <person name="Rounsley S.D."/>
            <person name="Rodriguez-Carres M."/>
            <person name="Kuo A."/>
            <person name="Wasmann C.C."/>
            <person name="Grimwood J."/>
            <person name="Schmutz J."/>
            <person name="Taga M."/>
            <person name="White G.J."/>
            <person name="Zhou S."/>
            <person name="Schwartz D.C."/>
            <person name="Freitag M."/>
            <person name="Ma L.J."/>
            <person name="Danchin E.G."/>
            <person name="Henrissat B."/>
            <person name="Coutinho P.M."/>
            <person name="Nelson D.R."/>
            <person name="Straney D."/>
            <person name="Napoli C.A."/>
            <person name="Barker B.M."/>
            <person name="Gribskov M."/>
            <person name="Rep M."/>
            <person name="Kroken S."/>
            <person name="Molnar I."/>
            <person name="Rensing C."/>
            <person name="Kennell J.C."/>
            <person name="Zamora J."/>
            <person name="Farman M.L."/>
            <person name="Selker E.U."/>
            <person name="Salamov A."/>
            <person name="Shapiro H."/>
            <person name="Pangilinan J."/>
            <person name="Lindquist E."/>
            <person name="Lamers C."/>
            <person name="Grigoriev I.V."/>
            <person name="Geiser D.M."/>
            <person name="Covert S.F."/>
            <person name="Temporini E."/>
            <person name="Vanetten H.D."/>
        </authorList>
    </citation>
    <scope>NUCLEOTIDE SEQUENCE [LARGE SCALE GENOMIC DNA]</scope>
    <source>
        <strain evidence="4">ATCC MYA-4622 / CBS 123669 / FGSC 9596 / NRRL 45880 / 77-13-4</strain>
    </source>
</reference>
<dbReference type="InParanoid" id="C7Z3M5"/>
<organism evidence="3 4">
    <name type="scientific">Fusarium vanettenii (strain ATCC MYA-4622 / CBS 123669 / FGSC 9596 / NRRL 45880 / 77-13-4)</name>
    <name type="common">Fusarium solani subsp. pisi</name>
    <dbReference type="NCBI Taxonomy" id="660122"/>
    <lineage>
        <taxon>Eukaryota</taxon>
        <taxon>Fungi</taxon>
        <taxon>Dikarya</taxon>
        <taxon>Ascomycota</taxon>
        <taxon>Pezizomycotina</taxon>
        <taxon>Sordariomycetes</taxon>
        <taxon>Hypocreomycetidae</taxon>
        <taxon>Hypocreales</taxon>
        <taxon>Nectriaceae</taxon>
        <taxon>Fusarium</taxon>
        <taxon>Fusarium solani species complex</taxon>
        <taxon>Fusarium vanettenii</taxon>
    </lineage>
</organism>
<sequence length="697" mass="75365">MEPLHDGAAGLDSALIVEVDTLWQGDAAVFVTSETPSGVQRAPFGRNGVGPYGGAYIPSTLTPSASTTLGATTISEIGDARLSQLSCDKLAQAFELAEASKNEAEEKASLLNEQLASLQRKKEELEAEQTALQEQQQALYDAADTLKDLPQRVEDLSSAFGQLTTGLSEERQATSEPGSALDKFEDQAAKTTVALDGLKTQFQALTDMSQGMENLENTIGTVQTGQSGLVTQMTNLVNQVDHLAKAVGTVPTQASTSQPTGLMAEVKSTAEVLKTLATKADLEEWSNEEAISQCVKAALKDFQDSTVAEYSRKLQQHEAAEEKKREVFENLRVKALAVEDKYNRREQRLANLEKENSDLNVALQNRDLDLATDLSEAKARIGRRDGTIAGANAQIGMKDTAIAEAESQIRSKDQIIQEARELVESYENKIKAKNSEMEQMRNRLEAAEAQPTPSMTEAQRGAEMSELARTYLTLSTEFQGIPIAPERNGCFGVQQIAAEIAPALIQVGAKAHSSSLQGWYCLDEVLMQGTNTRQDVLSGMRQIHQKACVMLAGKASAEDKPGPEPEVVSAPSSEPASHELVFRSKTEAKRTLPPAQGLNASRWAPPPVPLVALNALPPKATPPIPRGSMVCPPVPSLAARQHVWKAKYGDGLRDEPVCGPFEVRISCWIEFEELIWGTSSDLGEGERGPQVGPPEPR</sequence>
<feature type="coiled-coil region" evidence="1">
    <location>
        <begin position="307"/>
        <end position="362"/>
    </location>
</feature>
<evidence type="ECO:0000313" key="4">
    <source>
        <dbReference type="Proteomes" id="UP000005206"/>
    </source>
</evidence>
<dbReference type="KEGG" id="nhe:NECHADRAFT_83302"/>
<feature type="region of interest" description="Disordered" evidence="2">
    <location>
        <begin position="163"/>
        <end position="182"/>
    </location>
</feature>
<dbReference type="GeneID" id="9675459"/>
<dbReference type="OMA" id="NDYEANQ"/>